<proteinExistence type="predicted"/>
<dbReference type="PROSITE" id="PS51354">
    <property type="entry name" value="GLUTAREDOXIN_2"/>
    <property type="match status" value="1"/>
</dbReference>
<dbReference type="Gene3D" id="3.40.30.10">
    <property type="entry name" value="Glutaredoxin"/>
    <property type="match status" value="1"/>
</dbReference>
<dbReference type="Proteomes" id="UP000005143">
    <property type="component" value="Unassembled WGS sequence"/>
</dbReference>
<dbReference type="InterPro" id="IPR004045">
    <property type="entry name" value="Glutathione_S-Trfase_N"/>
</dbReference>
<dbReference type="EC" id="2.5.1.18" evidence="3"/>
<sequence length="264" mass="28621">MAATLFLVHGSHPCATVERALALKGIDHRVVEWPPPLHAPLQTLLFRRRTVPGIRFDGGERVSGSRAILRRLDELVPEPPLLPSDPAARERVLEAERWGDEVLQAVVRRVLWYALGERPTAIPSFQEHSRLPIPKAALPLMSPMIVAVEQRMNHATPAGARADLADLPGHLDRIDGWLADGTLGGARENAADLQIAASLRLLMTLEDLREPLAARPAGQLALRIFPQFDGHVPAGTLPADWLTSLSAPATPPAKGRGKRAAARG</sequence>
<evidence type="ECO:0000259" key="2">
    <source>
        <dbReference type="PROSITE" id="PS50404"/>
    </source>
</evidence>
<dbReference type="PROSITE" id="PS50404">
    <property type="entry name" value="GST_NTER"/>
    <property type="match status" value="1"/>
</dbReference>
<dbReference type="GO" id="GO:0004364">
    <property type="term" value="F:glutathione transferase activity"/>
    <property type="evidence" value="ECO:0007669"/>
    <property type="project" value="UniProtKB-EC"/>
</dbReference>
<keyword evidence="4" id="KW-1185">Reference proteome</keyword>
<dbReference type="CDD" id="cd00570">
    <property type="entry name" value="GST_N_family"/>
    <property type="match status" value="1"/>
</dbReference>
<evidence type="ECO:0000313" key="3">
    <source>
        <dbReference type="EMBL" id="EHN12508.1"/>
    </source>
</evidence>
<feature type="region of interest" description="Disordered" evidence="1">
    <location>
        <begin position="245"/>
        <end position="264"/>
    </location>
</feature>
<dbReference type="Pfam" id="PF13417">
    <property type="entry name" value="GST_N_3"/>
    <property type="match status" value="1"/>
</dbReference>
<feature type="domain" description="GST N-terminal" evidence="2">
    <location>
        <begin position="1"/>
        <end position="80"/>
    </location>
</feature>
<protein>
    <submittedName>
        <fullName evidence="3">Glutathione S-transferase zeta class</fullName>
        <ecNumber evidence="3">2.5.1.18</ecNumber>
    </submittedName>
</protein>
<dbReference type="InterPro" id="IPR036249">
    <property type="entry name" value="Thioredoxin-like_sf"/>
</dbReference>
<gene>
    <name evidence="3" type="ORF">PAI11_06160</name>
</gene>
<dbReference type="Gene3D" id="1.20.1050.10">
    <property type="match status" value="1"/>
</dbReference>
<dbReference type="SUPFAM" id="SSF47616">
    <property type="entry name" value="GST C-terminal domain-like"/>
    <property type="match status" value="1"/>
</dbReference>
<dbReference type="EMBL" id="AGUD01000020">
    <property type="protein sequence ID" value="EHN12508.1"/>
    <property type="molecule type" value="Genomic_DNA"/>
</dbReference>
<comment type="caution">
    <text evidence="3">The sequence shown here is derived from an EMBL/GenBank/DDBJ whole genome shotgun (WGS) entry which is preliminary data.</text>
</comment>
<keyword evidence="3" id="KW-0808">Transferase</keyword>
<evidence type="ECO:0000313" key="4">
    <source>
        <dbReference type="Proteomes" id="UP000005143"/>
    </source>
</evidence>
<accession>H0E1F4</accession>
<feature type="compositionally biased region" description="Basic residues" evidence="1">
    <location>
        <begin position="255"/>
        <end position="264"/>
    </location>
</feature>
<dbReference type="InterPro" id="IPR036282">
    <property type="entry name" value="Glutathione-S-Trfase_C_sf"/>
</dbReference>
<evidence type="ECO:0000256" key="1">
    <source>
        <dbReference type="SAM" id="MobiDB-lite"/>
    </source>
</evidence>
<name>H0E1F4_9ACTN</name>
<dbReference type="AlphaFoldDB" id="H0E1F4"/>
<organism evidence="3 4">
    <name type="scientific">Patulibacter medicamentivorans</name>
    <dbReference type="NCBI Taxonomy" id="1097667"/>
    <lineage>
        <taxon>Bacteria</taxon>
        <taxon>Bacillati</taxon>
        <taxon>Actinomycetota</taxon>
        <taxon>Thermoleophilia</taxon>
        <taxon>Solirubrobacterales</taxon>
        <taxon>Patulibacteraceae</taxon>
        <taxon>Patulibacter</taxon>
    </lineage>
</organism>
<reference evidence="3 4" key="1">
    <citation type="journal article" date="2013" name="Biodegradation">
        <title>Quantitative proteomic analysis of ibuprofen-degrading Patulibacter sp. strain I11.</title>
        <authorList>
            <person name="Almeida B."/>
            <person name="Kjeldal H."/>
            <person name="Lolas I."/>
            <person name="Knudsen A.D."/>
            <person name="Carvalho G."/>
            <person name="Nielsen K.L."/>
            <person name="Barreto Crespo M.T."/>
            <person name="Stensballe A."/>
            <person name="Nielsen J.L."/>
        </authorList>
    </citation>
    <scope>NUCLEOTIDE SEQUENCE [LARGE SCALE GENOMIC DNA]</scope>
    <source>
        <strain evidence="3 4">I11</strain>
    </source>
</reference>
<dbReference type="RefSeq" id="WP_007570735.1">
    <property type="nucleotide sequence ID" value="NZ_AGUD01000020.1"/>
</dbReference>
<dbReference type="SUPFAM" id="SSF52833">
    <property type="entry name" value="Thioredoxin-like"/>
    <property type="match status" value="1"/>
</dbReference>
<dbReference type="OrthoDB" id="5244167at2"/>